<evidence type="ECO:0000256" key="5">
    <source>
        <dbReference type="ARBA" id="ARBA00012483"/>
    </source>
</evidence>
<feature type="domain" description="RING-type" evidence="15">
    <location>
        <begin position="16"/>
        <end position="57"/>
    </location>
</feature>
<comment type="subcellular location">
    <subcellularLocation>
        <location evidence="2">Cytoplasm</location>
    </subcellularLocation>
</comment>
<feature type="region of interest" description="Disordered" evidence="14">
    <location>
        <begin position="136"/>
        <end position="159"/>
    </location>
</feature>
<keyword evidence="7" id="KW-0808">Transferase</keyword>
<sequence length="159" mass="17794">MATDNPVESLQEEATCPICLEYFTAPVTLECGHNFCRACIAQCWEGSTTAVSCPQCRETVQQRNLRPNKQLGNMVEIAKRLNLQAAKETGGDRVCREHLEALKLFCEEDQTPICVVCDRSRAHRAHTVVPIQEAAQEYKGKNPSPFEDSEERERKAAGI</sequence>
<evidence type="ECO:0000256" key="4">
    <source>
        <dbReference type="ARBA" id="ARBA00008518"/>
    </source>
</evidence>
<organism evidence="17 18">
    <name type="scientific">Chelydra serpentina</name>
    <name type="common">Snapping turtle</name>
    <name type="synonym">Testudo serpentina</name>
    <dbReference type="NCBI Taxonomy" id="8475"/>
    <lineage>
        <taxon>Eukaryota</taxon>
        <taxon>Metazoa</taxon>
        <taxon>Chordata</taxon>
        <taxon>Craniata</taxon>
        <taxon>Vertebrata</taxon>
        <taxon>Euteleostomi</taxon>
        <taxon>Archelosauria</taxon>
        <taxon>Testudinata</taxon>
        <taxon>Testudines</taxon>
        <taxon>Cryptodira</taxon>
        <taxon>Durocryptodira</taxon>
        <taxon>Americhelydia</taxon>
        <taxon>Chelydroidea</taxon>
        <taxon>Chelydridae</taxon>
        <taxon>Chelydra</taxon>
    </lineage>
</organism>
<proteinExistence type="inferred from homology"/>
<dbReference type="SMART" id="SM00184">
    <property type="entry name" value="RING"/>
    <property type="match status" value="1"/>
</dbReference>
<dbReference type="Gene3D" id="3.30.160.60">
    <property type="entry name" value="Classic Zinc Finger"/>
    <property type="match status" value="1"/>
</dbReference>
<dbReference type="GO" id="GO:0008270">
    <property type="term" value="F:zinc ion binding"/>
    <property type="evidence" value="ECO:0007669"/>
    <property type="project" value="UniProtKB-KW"/>
</dbReference>
<comment type="caution">
    <text evidence="17">The sequence shown here is derived from an EMBL/GenBank/DDBJ whole genome shotgun (WGS) entry which is preliminary data.</text>
</comment>
<dbReference type="Pfam" id="PF00643">
    <property type="entry name" value="zf-B_box"/>
    <property type="match status" value="1"/>
</dbReference>
<protein>
    <recommendedName>
        <fullName evidence="5">RING-type E3 ubiquitin transferase</fullName>
        <ecNumber evidence="5">2.3.2.27</ecNumber>
    </recommendedName>
</protein>
<dbReference type="InterPro" id="IPR050143">
    <property type="entry name" value="TRIM/RBCC"/>
</dbReference>
<dbReference type="GO" id="GO:0005737">
    <property type="term" value="C:cytoplasm"/>
    <property type="evidence" value="ECO:0007669"/>
    <property type="project" value="UniProtKB-SubCell"/>
</dbReference>
<evidence type="ECO:0000256" key="11">
    <source>
        <dbReference type="ARBA" id="ARBA00022833"/>
    </source>
</evidence>
<dbReference type="GO" id="GO:0061630">
    <property type="term" value="F:ubiquitin protein ligase activity"/>
    <property type="evidence" value="ECO:0007669"/>
    <property type="project" value="UniProtKB-EC"/>
</dbReference>
<evidence type="ECO:0000256" key="2">
    <source>
        <dbReference type="ARBA" id="ARBA00004496"/>
    </source>
</evidence>
<dbReference type="EMBL" id="JAHGAV010003535">
    <property type="protein sequence ID" value="KAG6920867.1"/>
    <property type="molecule type" value="Genomic_DNA"/>
</dbReference>
<dbReference type="SMART" id="SM00336">
    <property type="entry name" value="BBOX"/>
    <property type="match status" value="1"/>
</dbReference>
<dbReference type="InterPro" id="IPR020457">
    <property type="entry name" value="Znf_B-box_chordata"/>
</dbReference>
<dbReference type="SUPFAM" id="SSF57850">
    <property type="entry name" value="RING/U-box"/>
    <property type="match status" value="1"/>
</dbReference>
<dbReference type="PRINTS" id="PR01406">
    <property type="entry name" value="BBOXZNFINGER"/>
</dbReference>
<keyword evidence="6" id="KW-0963">Cytoplasm</keyword>
<keyword evidence="9 13" id="KW-0863">Zinc-finger</keyword>
<evidence type="ECO:0000256" key="3">
    <source>
        <dbReference type="ARBA" id="ARBA00004906"/>
    </source>
</evidence>
<evidence type="ECO:0000256" key="8">
    <source>
        <dbReference type="ARBA" id="ARBA00022723"/>
    </source>
</evidence>
<dbReference type="Gene3D" id="3.30.40.10">
    <property type="entry name" value="Zinc/RING finger domain, C3HC4 (zinc finger)"/>
    <property type="match status" value="1"/>
</dbReference>
<dbReference type="CDD" id="cd16594">
    <property type="entry name" value="RING-HC_TRIM7-like_C-IV"/>
    <property type="match status" value="1"/>
</dbReference>
<evidence type="ECO:0000259" key="16">
    <source>
        <dbReference type="PROSITE" id="PS50119"/>
    </source>
</evidence>
<dbReference type="InterPro" id="IPR017907">
    <property type="entry name" value="Znf_RING_CS"/>
</dbReference>
<gene>
    <name evidence="17" type="ORF">G0U57_012988</name>
</gene>
<dbReference type="InterPro" id="IPR000315">
    <property type="entry name" value="Znf_B-box"/>
</dbReference>
<dbReference type="PANTHER" id="PTHR24103">
    <property type="entry name" value="E3 UBIQUITIN-PROTEIN LIGASE TRIM"/>
    <property type="match status" value="1"/>
</dbReference>
<dbReference type="OrthoDB" id="654191at2759"/>
<evidence type="ECO:0000256" key="1">
    <source>
        <dbReference type="ARBA" id="ARBA00000900"/>
    </source>
</evidence>
<evidence type="ECO:0000256" key="14">
    <source>
        <dbReference type="SAM" id="MobiDB-lite"/>
    </source>
</evidence>
<comment type="similarity">
    <text evidence="4">Belongs to the TRIM/RBCC family.</text>
</comment>
<evidence type="ECO:0000313" key="17">
    <source>
        <dbReference type="EMBL" id="KAG6920867.1"/>
    </source>
</evidence>
<comment type="pathway">
    <text evidence="3">Protein modification; protein ubiquitination.</text>
</comment>
<dbReference type="PROSITE" id="PS50119">
    <property type="entry name" value="ZF_BBOX"/>
    <property type="match status" value="1"/>
</dbReference>
<feature type="domain" description="B box-type" evidence="16">
    <location>
        <begin position="90"/>
        <end position="131"/>
    </location>
</feature>
<accession>A0A8T1RWF9</accession>
<evidence type="ECO:0000256" key="7">
    <source>
        <dbReference type="ARBA" id="ARBA00022679"/>
    </source>
</evidence>
<keyword evidence="10" id="KW-0833">Ubl conjugation pathway</keyword>
<dbReference type="PROSITE" id="PS50089">
    <property type="entry name" value="ZF_RING_2"/>
    <property type="match status" value="1"/>
</dbReference>
<comment type="catalytic activity">
    <reaction evidence="1">
        <text>S-ubiquitinyl-[E2 ubiquitin-conjugating enzyme]-L-cysteine + [acceptor protein]-L-lysine = [E2 ubiquitin-conjugating enzyme]-L-cysteine + N(6)-ubiquitinyl-[acceptor protein]-L-lysine.</text>
        <dbReference type="EC" id="2.3.2.27"/>
    </reaction>
</comment>
<evidence type="ECO:0000256" key="12">
    <source>
        <dbReference type="ARBA" id="ARBA00023054"/>
    </source>
</evidence>
<evidence type="ECO:0000313" key="18">
    <source>
        <dbReference type="Proteomes" id="UP000765507"/>
    </source>
</evidence>
<dbReference type="InterPro" id="IPR013083">
    <property type="entry name" value="Znf_RING/FYVE/PHD"/>
</dbReference>
<dbReference type="Pfam" id="PF15227">
    <property type="entry name" value="zf-C3HC4_4"/>
    <property type="match status" value="1"/>
</dbReference>
<dbReference type="PROSITE" id="PS00518">
    <property type="entry name" value="ZF_RING_1"/>
    <property type="match status" value="1"/>
</dbReference>
<dbReference type="InterPro" id="IPR001841">
    <property type="entry name" value="Znf_RING"/>
</dbReference>
<keyword evidence="12" id="KW-0175">Coiled coil</keyword>
<dbReference type="AlphaFoldDB" id="A0A8T1RWF9"/>
<keyword evidence="11" id="KW-0862">Zinc</keyword>
<keyword evidence="8" id="KW-0479">Metal-binding</keyword>
<evidence type="ECO:0000256" key="10">
    <source>
        <dbReference type="ARBA" id="ARBA00022786"/>
    </source>
</evidence>
<evidence type="ECO:0000256" key="13">
    <source>
        <dbReference type="PROSITE-ProRule" id="PRU00024"/>
    </source>
</evidence>
<evidence type="ECO:0000256" key="6">
    <source>
        <dbReference type="ARBA" id="ARBA00022490"/>
    </source>
</evidence>
<dbReference type="CDD" id="cd19762">
    <property type="entry name" value="Bbox2_TRIM7-like"/>
    <property type="match status" value="1"/>
</dbReference>
<reference evidence="17 18" key="1">
    <citation type="journal article" date="2020" name="G3 (Bethesda)">
        <title>Draft Genome of the Common Snapping Turtle, Chelydra serpentina, a Model for Phenotypic Plasticity in Reptiles.</title>
        <authorList>
            <person name="Das D."/>
            <person name="Singh S.K."/>
            <person name="Bierstedt J."/>
            <person name="Erickson A."/>
            <person name="Galli G.L.J."/>
            <person name="Crossley D.A. 2nd"/>
            <person name="Rhen T."/>
        </authorList>
    </citation>
    <scope>NUCLEOTIDE SEQUENCE [LARGE SCALE GENOMIC DNA]</scope>
    <source>
        <strain evidence="17">KW</strain>
    </source>
</reference>
<evidence type="ECO:0000259" key="15">
    <source>
        <dbReference type="PROSITE" id="PS50089"/>
    </source>
</evidence>
<name>A0A8T1RWF9_CHESE</name>
<dbReference type="SUPFAM" id="SSF57845">
    <property type="entry name" value="B-box zinc-binding domain"/>
    <property type="match status" value="1"/>
</dbReference>
<dbReference type="Proteomes" id="UP000765507">
    <property type="component" value="Unassembled WGS sequence"/>
</dbReference>
<keyword evidence="18" id="KW-1185">Reference proteome</keyword>
<evidence type="ECO:0000256" key="9">
    <source>
        <dbReference type="ARBA" id="ARBA00022771"/>
    </source>
</evidence>
<dbReference type="EC" id="2.3.2.27" evidence="5"/>